<dbReference type="AlphaFoldDB" id="A0A1G8G1S9"/>
<proteinExistence type="predicted"/>
<gene>
    <name evidence="2" type="ORF">SAMN05443529_12129</name>
</gene>
<reference evidence="3" key="1">
    <citation type="submission" date="2016-10" db="EMBL/GenBank/DDBJ databases">
        <authorList>
            <person name="Varghese N."/>
            <person name="Submissions S."/>
        </authorList>
    </citation>
    <scope>NUCLEOTIDE SEQUENCE [LARGE SCALE GENOMIC DNA]</scope>
    <source>
        <strain evidence="3">DSM 8344</strain>
    </source>
</reference>
<dbReference type="Proteomes" id="UP000198656">
    <property type="component" value="Unassembled WGS sequence"/>
</dbReference>
<protein>
    <submittedName>
        <fullName evidence="2">Uncharacterized protein</fullName>
    </submittedName>
</protein>
<feature type="transmembrane region" description="Helical" evidence="1">
    <location>
        <begin position="57"/>
        <end position="76"/>
    </location>
</feature>
<keyword evidence="1" id="KW-1133">Transmembrane helix</keyword>
<keyword evidence="1" id="KW-0472">Membrane</keyword>
<evidence type="ECO:0000313" key="3">
    <source>
        <dbReference type="Proteomes" id="UP000198656"/>
    </source>
</evidence>
<dbReference type="EMBL" id="FNCP01000021">
    <property type="protein sequence ID" value="SDH88240.1"/>
    <property type="molecule type" value="Genomic_DNA"/>
</dbReference>
<dbReference type="STRING" id="1121419.SAMN05443529_12129"/>
<evidence type="ECO:0000313" key="2">
    <source>
        <dbReference type="EMBL" id="SDH88240.1"/>
    </source>
</evidence>
<sequence>MTIFGEENQIHKALICRIGRYVQARCGITKVMFMIKKKEGWSMFLFPAFVTPPTVTILLYLLTLPTIVIVLLIWFVRKMNRIDNTLCEILEELRLSKKDKE</sequence>
<keyword evidence="1" id="KW-0812">Transmembrane</keyword>
<organism evidence="2 3">
    <name type="scientific">Desulfosporosinus hippei DSM 8344</name>
    <dbReference type="NCBI Taxonomy" id="1121419"/>
    <lineage>
        <taxon>Bacteria</taxon>
        <taxon>Bacillati</taxon>
        <taxon>Bacillota</taxon>
        <taxon>Clostridia</taxon>
        <taxon>Eubacteriales</taxon>
        <taxon>Desulfitobacteriaceae</taxon>
        <taxon>Desulfosporosinus</taxon>
    </lineage>
</organism>
<name>A0A1G8G1S9_9FIRM</name>
<accession>A0A1G8G1S9</accession>
<keyword evidence="3" id="KW-1185">Reference proteome</keyword>
<dbReference type="RefSeq" id="WP_242876333.1">
    <property type="nucleotide sequence ID" value="NZ_FNCP01000021.1"/>
</dbReference>
<evidence type="ECO:0000256" key="1">
    <source>
        <dbReference type="SAM" id="Phobius"/>
    </source>
</evidence>